<gene>
    <name evidence="6" type="ORF">BT96DRAFT_916200</name>
</gene>
<proteinExistence type="inferred from homology"/>
<dbReference type="Pfam" id="PF04140">
    <property type="entry name" value="ICMT"/>
    <property type="match status" value="1"/>
</dbReference>
<dbReference type="GO" id="GO:0004671">
    <property type="term" value="F:protein C-terminal S-isoprenylcysteine carboxyl O-methyltransferase activity"/>
    <property type="evidence" value="ECO:0007669"/>
    <property type="project" value="UniProtKB-EC"/>
</dbReference>
<feature type="transmembrane region" description="Helical" evidence="5">
    <location>
        <begin position="20"/>
        <end position="39"/>
    </location>
</feature>
<dbReference type="OrthoDB" id="422086at2759"/>
<dbReference type="Proteomes" id="UP000799118">
    <property type="component" value="Unassembled WGS sequence"/>
</dbReference>
<dbReference type="PANTHER" id="PTHR12714">
    <property type="entry name" value="PROTEIN-S ISOPRENYLCYSTEINE O-METHYLTRANSFERASE"/>
    <property type="match status" value="1"/>
</dbReference>
<feature type="transmembrane region" description="Helical" evidence="5">
    <location>
        <begin position="75"/>
        <end position="97"/>
    </location>
</feature>
<comment type="catalytic activity">
    <reaction evidence="5">
        <text>[protein]-C-terminal S-[(2E,6E)-farnesyl]-L-cysteine + S-adenosyl-L-methionine = [protein]-C-terminal S-[(2E,6E)-farnesyl]-L-cysteine methyl ester + S-adenosyl-L-homocysteine</text>
        <dbReference type="Rhea" id="RHEA:21672"/>
        <dbReference type="Rhea" id="RHEA-COMP:12125"/>
        <dbReference type="Rhea" id="RHEA-COMP:12126"/>
        <dbReference type="ChEBI" id="CHEBI:57856"/>
        <dbReference type="ChEBI" id="CHEBI:59789"/>
        <dbReference type="ChEBI" id="CHEBI:90510"/>
        <dbReference type="ChEBI" id="CHEBI:90511"/>
        <dbReference type="EC" id="2.1.1.100"/>
    </reaction>
</comment>
<dbReference type="EMBL" id="ML769410">
    <property type="protein sequence ID" value="KAE9405241.1"/>
    <property type="molecule type" value="Genomic_DNA"/>
</dbReference>
<keyword evidence="5" id="KW-0949">S-adenosyl-L-methionine</keyword>
<keyword evidence="4 5" id="KW-0472">Membrane</keyword>
<evidence type="ECO:0000256" key="3">
    <source>
        <dbReference type="ARBA" id="ARBA00022989"/>
    </source>
</evidence>
<evidence type="ECO:0000256" key="5">
    <source>
        <dbReference type="RuleBase" id="RU362022"/>
    </source>
</evidence>
<dbReference type="GO" id="GO:0032259">
    <property type="term" value="P:methylation"/>
    <property type="evidence" value="ECO:0007669"/>
    <property type="project" value="UniProtKB-KW"/>
</dbReference>
<keyword evidence="3 5" id="KW-1133">Transmembrane helix</keyword>
<dbReference type="PANTHER" id="PTHR12714:SF9">
    <property type="entry name" value="PROTEIN-S-ISOPRENYLCYSTEINE O-METHYLTRANSFERASE"/>
    <property type="match status" value="1"/>
</dbReference>
<reference evidence="6" key="1">
    <citation type="journal article" date="2019" name="Environ. Microbiol.">
        <title>Fungal ecological strategies reflected in gene transcription - a case study of two litter decomposers.</title>
        <authorList>
            <person name="Barbi F."/>
            <person name="Kohler A."/>
            <person name="Barry K."/>
            <person name="Baskaran P."/>
            <person name="Daum C."/>
            <person name="Fauchery L."/>
            <person name="Ihrmark K."/>
            <person name="Kuo A."/>
            <person name="LaButti K."/>
            <person name="Lipzen A."/>
            <person name="Morin E."/>
            <person name="Grigoriev I.V."/>
            <person name="Henrissat B."/>
            <person name="Lindahl B."/>
            <person name="Martin F."/>
        </authorList>
    </citation>
    <scope>NUCLEOTIDE SEQUENCE</scope>
    <source>
        <strain evidence="6">JB14</strain>
    </source>
</reference>
<keyword evidence="2 5" id="KW-0812">Transmembrane</keyword>
<comment type="subcellular location">
    <subcellularLocation>
        <location evidence="5">Endoplasmic reticulum membrane</location>
        <topology evidence="5">Multi-pass membrane protein</topology>
    </subcellularLocation>
    <subcellularLocation>
        <location evidence="1">Membrane</location>
        <topology evidence="1">Multi-pass membrane protein</topology>
    </subcellularLocation>
</comment>
<dbReference type="GO" id="GO:0005789">
    <property type="term" value="C:endoplasmic reticulum membrane"/>
    <property type="evidence" value="ECO:0007669"/>
    <property type="project" value="UniProtKB-SubCell"/>
</dbReference>
<accession>A0A6A4I421</accession>
<dbReference type="Gene3D" id="1.20.120.1630">
    <property type="match status" value="1"/>
</dbReference>
<keyword evidence="5" id="KW-0808">Transferase</keyword>
<feature type="transmembrane region" description="Helical" evidence="5">
    <location>
        <begin position="109"/>
        <end position="129"/>
    </location>
</feature>
<evidence type="ECO:0000256" key="2">
    <source>
        <dbReference type="ARBA" id="ARBA00022692"/>
    </source>
</evidence>
<evidence type="ECO:0000256" key="4">
    <source>
        <dbReference type="ARBA" id="ARBA00023136"/>
    </source>
</evidence>
<comment type="caution">
    <text evidence="5">Lacks conserved residue(s) required for the propagation of feature annotation.</text>
</comment>
<evidence type="ECO:0000256" key="1">
    <source>
        <dbReference type="ARBA" id="ARBA00004141"/>
    </source>
</evidence>
<keyword evidence="7" id="KW-1185">Reference proteome</keyword>
<protein>
    <recommendedName>
        <fullName evidence="5">Protein-S-isoprenylcysteine O-methyltransferase</fullName>
        <ecNumber evidence="5">2.1.1.100</ecNumber>
    </recommendedName>
</protein>
<dbReference type="InterPro" id="IPR007269">
    <property type="entry name" value="ICMT_MeTrfase"/>
</dbReference>
<evidence type="ECO:0000313" key="6">
    <source>
        <dbReference type="EMBL" id="KAE9405241.1"/>
    </source>
</evidence>
<dbReference type="EC" id="2.1.1.100" evidence="5"/>
<evidence type="ECO:0000313" key="7">
    <source>
        <dbReference type="Proteomes" id="UP000799118"/>
    </source>
</evidence>
<keyword evidence="5" id="KW-0489">Methyltransferase</keyword>
<keyword evidence="5" id="KW-0256">Endoplasmic reticulum</keyword>
<dbReference type="AlphaFoldDB" id="A0A6A4I421"/>
<name>A0A6A4I421_9AGAR</name>
<sequence length="160" mass="18188">MFAETALNDLVRIPSSTPAITPIFLIGFLLCLCGAYVRLSSYRALGRLFTFEVSIRDQHKLITTYPYSIVRHPAYISLIAPLTGIILCLFGPGSWVFECGWFELLTVKIFAVIITAVHAYIIYVVLARMDNEDKMMKREFGGQWDEWAKDVPYKLVPGIF</sequence>
<comment type="similarity">
    <text evidence="5">Belongs to the class VI-like SAM-binding methyltransferase superfamily. Isoprenylcysteine carboxyl methyltransferase family.</text>
</comment>
<organism evidence="6 7">
    <name type="scientific">Gymnopus androsaceus JB14</name>
    <dbReference type="NCBI Taxonomy" id="1447944"/>
    <lineage>
        <taxon>Eukaryota</taxon>
        <taxon>Fungi</taxon>
        <taxon>Dikarya</taxon>
        <taxon>Basidiomycota</taxon>
        <taxon>Agaricomycotina</taxon>
        <taxon>Agaricomycetes</taxon>
        <taxon>Agaricomycetidae</taxon>
        <taxon>Agaricales</taxon>
        <taxon>Marasmiineae</taxon>
        <taxon>Omphalotaceae</taxon>
        <taxon>Gymnopus</taxon>
    </lineage>
</organism>